<proteinExistence type="predicted"/>
<keyword evidence="4 7" id="KW-0863">Zinc-finger</keyword>
<dbReference type="SMART" id="SM00355">
    <property type="entry name" value="ZnF_C2H2"/>
    <property type="match status" value="2"/>
</dbReference>
<evidence type="ECO:0000256" key="7">
    <source>
        <dbReference type="PROSITE-ProRule" id="PRU00042"/>
    </source>
</evidence>
<comment type="caution">
    <text evidence="9">The sequence shown here is derived from an EMBL/GenBank/DDBJ whole genome shotgun (WGS) entry which is preliminary data.</text>
</comment>
<dbReference type="GO" id="GO:0005694">
    <property type="term" value="C:chromosome"/>
    <property type="evidence" value="ECO:0007669"/>
    <property type="project" value="UniProtKB-ARBA"/>
</dbReference>
<protein>
    <submittedName>
        <fullName evidence="9">ZSC32 protein</fullName>
    </submittedName>
</protein>
<evidence type="ECO:0000256" key="6">
    <source>
        <dbReference type="ARBA" id="ARBA00023242"/>
    </source>
</evidence>
<name>A0A7K5Z7H5_9AVES</name>
<comment type="subcellular location">
    <subcellularLocation>
        <location evidence="1">Nucleus</location>
    </subcellularLocation>
</comment>
<dbReference type="FunFam" id="3.30.160.60:FF:001732">
    <property type="entry name" value="Zgc:162936"/>
    <property type="match status" value="1"/>
</dbReference>
<keyword evidence="5" id="KW-0862">Zinc</keyword>
<dbReference type="PROSITE" id="PS00028">
    <property type="entry name" value="ZINC_FINGER_C2H2_1"/>
    <property type="match status" value="1"/>
</dbReference>
<accession>A0A7K5Z7H5</accession>
<evidence type="ECO:0000256" key="2">
    <source>
        <dbReference type="ARBA" id="ARBA00022723"/>
    </source>
</evidence>
<dbReference type="GO" id="GO:0005634">
    <property type="term" value="C:nucleus"/>
    <property type="evidence" value="ECO:0007669"/>
    <property type="project" value="UniProtKB-SubCell"/>
</dbReference>
<keyword evidence="3" id="KW-0677">Repeat</keyword>
<dbReference type="Proteomes" id="UP000522270">
    <property type="component" value="Unassembled WGS sequence"/>
</dbReference>
<organism evidence="9 10">
    <name type="scientific">Pterocles burchelli</name>
    <dbReference type="NCBI Taxonomy" id="2585816"/>
    <lineage>
        <taxon>Eukaryota</taxon>
        <taxon>Metazoa</taxon>
        <taxon>Chordata</taxon>
        <taxon>Craniata</taxon>
        <taxon>Vertebrata</taxon>
        <taxon>Euteleostomi</taxon>
        <taxon>Archelosauria</taxon>
        <taxon>Archosauria</taxon>
        <taxon>Dinosauria</taxon>
        <taxon>Saurischia</taxon>
        <taxon>Theropoda</taxon>
        <taxon>Coelurosauria</taxon>
        <taxon>Aves</taxon>
        <taxon>Neognathae</taxon>
        <taxon>Neoaves</taxon>
        <taxon>Columbimorphae</taxon>
        <taxon>Pterocliformes</taxon>
        <taxon>Pteroclidae</taxon>
        <taxon>Pterocles</taxon>
    </lineage>
</organism>
<dbReference type="GO" id="GO:0000981">
    <property type="term" value="F:DNA-binding transcription factor activity, RNA polymerase II-specific"/>
    <property type="evidence" value="ECO:0007669"/>
    <property type="project" value="TreeGrafter"/>
</dbReference>
<dbReference type="PROSITE" id="PS50157">
    <property type="entry name" value="ZINC_FINGER_C2H2_2"/>
    <property type="match status" value="3"/>
</dbReference>
<feature type="domain" description="C2H2-type" evidence="8">
    <location>
        <begin position="49"/>
        <end position="67"/>
    </location>
</feature>
<evidence type="ECO:0000256" key="1">
    <source>
        <dbReference type="ARBA" id="ARBA00004123"/>
    </source>
</evidence>
<feature type="non-terminal residue" evidence="9">
    <location>
        <position position="67"/>
    </location>
</feature>
<dbReference type="InterPro" id="IPR013087">
    <property type="entry name" value="Znf_C2H2_type"/>
</dbReference>
<dbReference type="SUPFAM" id="SSF57667">
    <property type="entry name" value="beta-beta-alpha zinc fingers"/>
    <property type="match status" value="1"/>
</dbReference>
<gene>
    <name evidence="9" type="primary">Zscan32_1</name>
    <name evidence="9" type="ORF">PTEBUR_R15243</name>
</gene>
<feature type="domain" description="C2H2-type" evidence="8">
    <location>
        <begin position="21"/>
        <end position="48"/>
    </location>
</feature>
<feature type="non-terminal residue" evidence="9">
    <location>
        <position position="1"/>
    </location>
</feature>
<dbReference type="OrthoDB" id="9885925at2759"/>
<dbReference type="PANTHER" id="PTHR23226">
    <property type="entry name" value="ZINC FINGER AND SCAN DOMAIN-CONTAINING"/>
    <property type="match status" value="1"/>
</dbReference>
<evidence type="ECO:0000313" key="9">
    <source>
        <dbReference type="EMBL" id="NWU73641.1"/>
    </source>
</evidence>
<dbReference type="FunFam" id="3.30.160.60:FF:002343">
    <property type="entry name" value="Zinc finger protein 33A"/>
    <property type="match status" value="1"/>
</dbReference>
<evidence type="ECO:0000256" key="3">
    <source>
        <dbReference type="ARBA" id="ARBA00022737"/>
    </source>
</evidence>
<reference evidence="9 10" key="1">
    <citation type="submission" date="2019-09" db="EMBL/GenBank/DDBJ databases">
        <title>Bird 10,000 Genomes (B10K) Project - Family phase.</title>
        <authorList>
            <person name="Zhang G."/>
        </authorList>
    </citation>
    <scope>NUCLEOTIDE SEQUENCE [LARGE SCALE GENOMIC DNA]</scope>
    <source>
        <strain evidence="9">B10K-DU-027-49</strain>
        <tissue evidence="9">Muscle</tissue>
    </source>
</reference>
<keyword evidence="2" id="KW-0479">Metal-binding</keyword>
<dbReference type="PANTHER" id="PTHR23226:SF416">
    <property type="entry name" value="FI01424P"/>
    <property type="match status" value="1"/>
</dbReference>
<evidence type="ECO:0000313" key="10">
    <source>
        <dbReference type="Proteomes" id="UP000522270"/>
    </source>
</evidence>
<sequence length="67" mass="7695">SFGHSPELVKHQRLHTGERPYACPQCGKGFCRRTDLVIHQRIHTGERPYQCPQCGKSFNHSSTLHTH</sequence>
<dbReference type="Gene3D" id="3.30.160.60">
    <property type="entry name" value="Classic Zinc Finger"/>
    <property type="match status" value="3"/>
</dbReference>
<feature type="domain" description="C2H2-type" evidence="8">
    <location>
        <begin position="1"/>
        <end position="20"/>
    </location>
</feature>
<dbReference type="EMBL" id="VYZE01003932">
    <property type="protein sequence ID" value="NWU73641.1"/>
    <property type="molecule type" value="Genomic_DNA"/>
</dbReference>
<dbReference type="GO" id="GO:0000978">
    <property type="term" value="F:RNA polymerase II cis-regulatory region sequence-specific DNA binding"/>
    <property type="evidence" value="ECO:0007669"/>
    <property type="project" value="TreeGrafter"/>
</dbReference>
<dbReference type="AlphaFoldDB" id="A0A7K5Z7H5"/>
<evidence type="ECO:0000256" key="5">
    <source>
        <dbReference type="ARBA" id="ARBA00022833"/>
    </source>
</evidence>
<dbReference type="Pfam" id="PF13465">
    <property type="entry name" value="zf-H2C2_2"/>
    <property type="match status" value="1"/>
</dbReference>
<keyword evidence="10" id="KW-1185">Reference proteome</keyword>
<dbReference type="GO" id="GO:0008270">
    <property type="term" value="F:zinc ion binding"/>
    <property type="evidence" value="ECO:0007669"/>
    <property type="project" value="UniProtKB-KW"/>
</dbReference>
<dbReference type="GO" id="GO:0045893">
    <property type="term" value="P:positive regulation of DNA-templated transcription"/>
    <property type="evidence" value="ECO:0007669"/>
    <property type="project" value="UniProtKB-ARBA"/>
</dbReference>
<keyword evidence="6" id="KW-0539">Nucleus</keyword>
<evidence type="ECO:0000256" key="4">
    <source>
        <dbReference type="ARBA" id="ARBA00022771"/>
    </source>
</evidence>
<dbReference type="InterPro" id="IPR036236">
    <property type="entry name" value="Znf_C2H2_sf"/>
</dbReference>
<evidence type="ECO:0000259" key="8">
    <source>
        <dbReference type="PROSITE" id="PS50157"/>
    </source>
</evidence>